<evidence type="ECO:0000313" key="7">
    <source>
        <dbReference type="Proteomes" id="UP001303324"/>
    </source>
</evidence>
<feature type="transmembrane region" description="Helical" evidence="5">
    <location>
        <begin position="206"/>
        <end position="227"/>
    </location>
</feature>
<sequence length="228" mass="24006">METLLTIFSILITLLAYLFARKAAGKYPSPLTSPVFLSTVIVIAVLLLLNISYKEYEPASEIMTYFLGPATVALAVPLYRQRKIISAYAVPALSGLVAGIVSTILSAVFIAYLLDLSDLILVSLTIKSITIPVASEVARIIGADSILVAAFVMITGMLGAMIGPFLMNSMKIRDPFSRGLAIGTIAHGIGTAEAAREGELQGAVSGAAMGMAAIITSLFLPIILPVFL</sequence>
<evidence type="ECO:0000256" key="1">
    <source>
        <dbReference type="ARBA" id="ARBA00004141"/>
    </source>
</evidence>
<dbReference type="Proteomes" id="UP001303324">
    <property type="component" value="Chromosome"/>
</dbReference>
<name>A0ABY9VN98_9BACI</name>
<dbReference type="Pfam" id="PF04172">
    <property type="entry name" value="LrgB"/>
    <property type="match status" value="1"/>
</dbReference>
<comment type="subcellular location">
    <subcellularLocation>
        <location evidence="1">Membrane</location>
        <topology evidence="1">Multi-pass membrane protein</topology>
    </subcellularLocation>
</comment>
<evidence type="ECO:0000256" key="5">
    <source>
        <dbReference type="SAM" id="Phobius"/>
    </source>
</evidence>
<proteinExistence type="predicted"/>
<feature type="transmembrane region" description="Helical" evidence="5">
    <location>
        <begin position="85"/>
        <end position="112"/>
    </location>
</feature>
<dbReference type="PANTHER" id="PTHR30249">
    <property type="entry name" value="PUTATIVE SEROTONIN TRANSPORTER"/>
    <property type="match status" value="1"/>
</dbReference>
<dbReference type="PANTHER" id="PTHR30249:SF0">
    <property type="entry name" value="PLASTIDAL GLYCOLATE_GLYCERATE TRANSLOCATOR 1, CHLOROPLASTIC"/>
    <property type="match status" value="1"/>
</dbReference>
<feature type="transmembrane region" description="Helical" evidence="5">
    <location>
        <begin position="62"/>
        <end position="79"/>
    </location>
</feature>
<accession>A0ABY9VN98</accession>
<gene>
    <name evidence="6" type="ORF">RH061_13695</name>
</gene>
<evidence type="ECO:0000313" key="6">
    <source>
        <dbReference type="EMBL" id="WNF25218.1"/>
    </source>
</evidence>
<feature type="transmembrane region" description="Helical" evidence="5">
    <location>
        <begin position="147"/>
        <end position="167"/>
    </location>
</feature>
<reference evidence="6 7" key="1">
    <citation type="submission" date="2023-09" db="EMBL/GenBank/DDBJ databases">
        <title>Microbial mechanism of fulvic acid promoting antimony reduction mineralization in rice fields.</title>
        <authorList>
            <person name="Chen G."/>
            <person name="Lan J."/>
        </authorList>
    </citation>
    <scope>NUCLEOTIDE SEQUENCE [LARGE SCALE GENOMIC DNA]</scope>
    <source>
        <strain evidence="6 7">PS1</strain>
    </source>
</reference>
<protein>
    <submittedName>
        <fullName evidence="6">LrgB family protein</fullName>
    </submittedName>
</protein>
<keyword evidence="4 5" id="KW-0472">Membrane</keyword>
<dbReference type="InterPro" id="IPR007300">
    <property type="entry name" value="CidB/LrgB"/>
</dbReference>
<evidence type="ECO:0000256" key="3">
    <source>
        <dbReference type="ARBA" id="ARBA00022989"/>
    </source>
</evidence>
<keyword evidence="3 5" id="KW-1133">Transmembrane helix</keyword>
<feature type="transmembrane region" description="Helical" evidence="5">
    <location>
        <begin position="30"/>
        <end position="50"/>
    </location>
</feature>
<organism evidence="6 7">
    <name type="scientific">Mesobacillus jeotgali</name>
    <dbReference type="NCBI Taxonomy" id="129985"/>
    <lineage>
        <taxon>Bacteria</taxon>
        <taxon>Bacillati</taxon>
        <taxon>Bacillota</taxon>
        <taxon>Bacilli</taxon>
        <taxon>Bacillales</taxon>
        <taxon>Bacillaceae</taxon>
        <taxon>Mesobacillus</taxon>
    </lineage>
</organism>
<dbReference type="EMBL" id="CP134494">
    <property type="protein sequence ID" value="WNF25218.1"/>
    <property type="molecule type" value="Genomic_DNA"/>
</dbReference>
<dbReference type="RefSeq" id="WP_311076398.1">
    <property type="nucleotide sequence ID" value="NZ_CP134494.1"/>
</dbReference>
<evidence type="ECO:0000256" key="2">
    <source>
        <dbReference type="ARBA" id="ARBA00022692"/>
    </source>
</evidence>
<keyword evidence="7" id="KW-1185">Reference proteome</keyword>
<evidence type="ECO:0000256" key="4">
    <source>
        <dbReference type="ARBA" id="ARBA00023136"/>
    </source>
</evidence>
<keyword evidence="2 5" id="KW-0812">Transmembrane</keyword>